<dbReference type="EMBL" id="JABCIY010000249">
    <property type="protein sequence ID" value="KAF7186642.1"/>
    <property type="molecule type" value="Genomic_DNA"/>
</dbReference>
<keyword evidence="2" id="KW-0812">Transmembrane</keyword>
<feature type="transmembrane region" description="Helical" evidence="2">
    <location>
        <begin position="51"/>
        <end position="70"/>
    </location>
</feature>
<feature type="transmembrane region" description="Helical" evidence="2">
    <location>
        <begin position="335"/>
        <end position="358"/>
    </location>
</feature>
<evidence type="ECO:0008006" key="5">
    <source>
        <dbReference type="Google" id="ProtNLM"/>
    </source>
</evidence>
<feature type="compositionally biased region" description="Low complexity" evidence="1">
    <location>
        <begin position="638"/>
        <end position="657"/>
    </location>
</feature>
<feature type="transmembrane region" description="Helical" evidence="2">
    <location>
        <begin position="501"/>
        <end position="522"/>
    </location>
</feature>
<keyword evidence="2" id="KW-0472">Membrane</keyword>
<keyword evidence="4" id="KW-1185">Reference proteome</keyword>
<gene>
    <name evidence="3" type="ORF">HII31_12051</name>
</gene>
<dbReference type="Proteomes" id="UP000660729">
    <property type="component" value="Unassembled WGS sequence"/>
</dbReference>
<dbReference type="InterPro" id="IPR010640">
    <property type="entry name" value="Low_temperature_requirement_A"/>
</dbReference>
<evidence type="ECO:0000313" key="3">
    <source>
        <dbReference type="EMBL" id="KAF7186642.1"/>
    </source>
</evidence>
<organism evidence="3 4">
    <name type="scientific">Pseudocercospora fuligena</name>
    <dbReference type="NCBI Taxonomy" id="685502"/>
    <lineage>
        <taxon>Eukaryota</taxon>
        <taxon>Fungi</taxon>
        <taxon>Dikarya</taxon>
        <taxon>Ascomycota</taxon>
        <taxon>Pezizomycotina</taxon>
        <taxon>Dothideomycetes</taxon>
        <taxon>Dothideomycetidae</taxon>
        <taxon>Mycosphaerellales</taxon>
        <taxon>Mycosphaerellaceae</taxon>
        <taxon>Pseudocercospora</taxon>
    </lineage>
</organism>
<dbReference type="AlphaFoldDB" id="A0A8H6VDJ6"/>
<evidence type="ECO:0000313" key="4">
    <source>
        <dbReference type="Proteomes" id="UP000660729"/>
    </source>
</evidence>
<dbReference type="Pfam" id="PF06772">
    <property type="entry name" value="LtrA"/>
    <property type="match status" value="1"/>
</dbReference>
<feature type="transmembrane region" description="Helical" evidence="2">
    <location>
        <begin position="228"/>
        <end position="246"/>
    </location>
</feature>
<protein>
    <recommendedName>
        <fullName evidence="5">Low temperature requirement A</fullName>
    </recommendedName>
</protein>
<dbReference type="OrthoDB" id="3177213at2759"/>
<accession>A0A8H6VDJ6</accession>
<keyword evidence="2" id="KW-1133">Transmembrane helix</keyword>
<feature type="transmembrane region" description="Helical" evidence="2">
    <location>
        <begin position="181"/>
        <end position="201"/>
    </location>
</feature>
<comment type="caution">
    <text evidence="3">The sequence shown here is derived from an EMBL/GenBank/DDBJ whole genome shotgun (WGS) entry which is preliminary data.</text>
</comment>
<sequence>MSERHLSLIPRQRSASHVSTADSFISGDANHDSLRQSPHILLVKETTHAELFYDLFFVANLAVFTYIHSVTNERTLEQYICFVCVLWFSWYQVTLYDVRFAVDCVANRVWKAFHFGVMMGFAATGPMFKLGYRFDDTGRSVDQYLWSFTLILMASRVVLAIQYLQTGFLIREHKRTKTPMLLLVLLYLAAAAIYGSLAATFTTREFQMDDDTDIEDQLDLKSHDKGWIAWYVVGLLECVAATAVSCKWRNIGYKGTHLIQRMSLLTLIILGEGVITLAKICQTIARIDSLTWSTVNVIDLICAVLILYFLYMLYFDWIEDEHHFGTIRQQVWAGLHLILHLCLVLAVQGLGSCILWSASVVEVRKLDNLAYAVLDAAKTNSSALFDQAATNLIVASSNLLEDEANNAKNSAMVFGAVNDQFAVNEAISFLSLRNESWFAALDLLWYTNSLTVMTMTGFNKVDMDEEVNELSLYMDIPSWSSGSKENTAKYNEVGYMFRLTYIYFFIALGLAVLICTLLAFLSQREKQLYHKLRITCSVMVGLTICSLAILGVLKNKAFFNFVLSPWLVPSATLLLFFVVVLNNVKPILPSKRGITSRWRKQERIPAGEHDLEEQQDVDNIAYNAIRHEESANVESRVTRSQIISTTTATRSTRPPISQRSPTTDMTSEGESFEDDTQTSNDRRHDSAADLDPSATDEGRDATKIGTVPALMEDPLDTNIPIHFDPKVRLLRRDNDSRSNAMMRSIQLQWQDFLRTKNMSVFLAACKAPEWQQPGILARPPFIAVFVPEHDLLKLPQVHDEILRILR</sequence>
<feature type="transmembrane region" description="Helical" evidence="2">
    <location>
        <begin position="565"/>
        <end position="584"/>
    </location>
</feature>
<feature type="transmembrane region" description="Helical" evidence="2">
    <location>
        <begin position="144"/>
        <end position="169"/>
    </location>
</feature>
<feature type="compositionally biased region" description="Polar residues" evidence="1">
    <location>
        <begin position="658"/>
        <end position="669"/>
    </location>
</feature>
<evidence type="ECO:0000256" key="1">
    <source>
        <dbReference type="SAM" id="MobiDB-lite"/>
    </source>
</evidence>
<evidence type="ECO:0000256" key="2">
    <source>
        <dbReference type="SAM" id="Phobius"/>
    </source>
</evidence>
<feature type="transmembrane region" description="Helical" evidence="2">
    <location>
        <begin position="290"/>
        <end position="314"/>
    </location>
</feature>
<feature type="transmembrane region" description="Helical" evidence="2">
    <location>
        <begin position="534"/>
        <end position="553"/>
    </location>
</feature>
<proteinExistence type="predicted"/>
<feature type="transmembrane region" description="Helical" evidence="2">
    <location>
        <begin position="113"/>
        <end position="132"/>
    </location>
</feature>
<dbReference type="PANTHER" id="PTHR42101">
    <property type="entry name" value="CHROMOSOME 16, WHOLE GENOME SHOTGUN SEQUENCE"/>
    <property type="match status" value="1"/>
</dbReference>
<feature type="region of interest" description="Disordered" evidence="1">
    <location>
        <begin position="631"/>
        <end position="701"/>
    </location>
</feature>
<dbReference type="PANTHER" id="PTHR42101:SF1">
    <property type="entry name" value="LOW TEMPERATURE REQUIREMENT A"/>
    <property type="match status" value="1"/>
</dbReference>
<reference evidence="3" key="1">
    <citation type="submission" date="2020-04" db="EMBL/GenBank/DDBJ databases">
        <title>Draft genome resource of the tomato pathogen Pseudocercospora fuligena.</title>
        <authorList>
            <person name="Zaccaron A."/>
        </authorList>
    </citation>
    <scope>NUCLEOTIDE SEQUENCE</scope>
    <source>
        <strain evidence="3">PF001</strain>
    </source>
</reference>
<name>A0A8H6VDJ6_9PEZI</name>